<dbReference type="Proteomes" id="UP001345827">
    <property type="component" value="Unassembled WGS sequence"/>
</dbReference>
<gene>
    <name evidence="2" type="ORF">LTR25_009787</name>
</gene>
<evidence type="ECO:0000313" key="3">
    <source>
        <dbReference type="Proteomes" id="UP001345827"/>
    </source>
</evidence>
<protein>
    <submittedName>
        <fullName evidence="2">Uncharacterized protein</fullName>
    </submittedName>
</protein>
<keyword evidence="3" id="KW-1185">Reference proteome</keyword>
<keyword evidence="1" id="KW-0175">Coiled coil</keyword>
<name>A0AAV9PWA9_9PEZI</name>
<organism evidence="2 3">
    <name type="scientific">Vermiconidia calcicola</name>
    <dbReference type="NCBI Taxonomy" id="1690605"/>
    <lineage>
        <taxon>Eukaryota</taxon>
        <taxon>Fungi</taxon>
        <taxon>Dikarya</taxon>
        <taxon>Ascomycota</taxon>
        <taxon>Pezizomycotina</taxon>
        <taxon>Dothideomycetes</taxon>
        <taxon>Dothideomycetidae</taxon>
        <taxon>Mycosphaerellales</taxon>
        <taxon>Extremaceae</taxon>
        <taxon>Vermiconidia</taxon>
    </lineage>
</organism>
<sequence length="153" mass="17317">MYWKHAIPEWELRCALKMVILSLDEHLEPSTNTQYQHQDYTTMAQNTNNNQQLSMTTGAVNTRNRRAAEDGQKKTLRGKIDDDIWEDAEAITQTTPAGKVFVAAAAMLDRVEADAQGAIGGLRRMMEELRRQQDALKAENETLKKKLADANLE</sequence>
<dbReference type="EMBL" id="JAXLQG010000022">
    <property type="protein sequence ID" value="KAK5529538.1"/>
    <property type="molecule type" value="Genomic_DNA"/>
</dbReference>
<feature type="coiled-coil region" evidence="1">
    <location>
        <begin position="119"/>
        <end position="153"/>
    </location>
</feature>
<evidence type="ECO:0000313" key="2">
    <source>
        <dbReference type="EMBL" id="KAK5529538.1"/>
    </source>
</evidence>
<reference evidence="2 3" key="1">
    <citation type="submission" date="2023-06" db="EMBL/GenBank/DDBJ databases">
        <title>Black Yeasts Isolated from many extreme environments.</title>
        <authorList>
            <person name="Coleine C."/>
            <person name="Stajich J.E."/>
            <person name="Selbmann L."/>
        </authorList>
    </citation>
    <scope>NUCLEOTIDE SEQUENCE [LARGE SCALE GENOMIC DNA]</scope>
    <source>
        <strain evidence="2 3">CCFEE 5887</strain>
    </source>
</reference>
<proteinExistence type="predicted"/>
<evidence type="ECO:0000256" key="1">
    <source>
        <dbReference type="SAM" id="Coils"/>
    </source>
</evidence>
<dbReference type="AlphaFoldDB" id="A0AAV9PWA9"/>
<accession>A0AAV9PWA9</accession>
<comment type="caution">
    <text evidence="2">The sequence shown here is derived from an EMBL/GenBank/DDBJ whole genome shotgun (WGS) entry which is preliminary data.</text>
</comment>